<dbReference type="SMART" id="SM00014">
    <property type="entry name" value="acidPPc"/>
    <property type="match status" value="1"/>
</dbReference>
<dbReference type="Proteomes" id="UP001501319">
    <property type="component" value="Unassembled WGS sequence"/>
</dbReference>
<feature type="domain" description="Phosphatidic acid phosphatase type 2/haloperoxidase" evidence="2">
    <location>
        <begin position="156"/>
        <end position="267"/>
    </location>
</feature>
<feature type="transmembrane region" description="Helical" evidence="1">
    <location>
        <begin position="75"/>
        <end position="97"/>
    </location>
</feature>
<dbReference type="Pfam" id="PF01569">
    <property type="entry name" value="PAP2"/>
    <property type="match status" value="1"/>
</dbReference>
<evidence type="ECO:0000259" key="2">
    <source>
        <dbReference type="SMART" id="SM00014"/>
    </source>
</evidence>
<dbReference type="InterPro" id="IPR036938">
    <property type="entry name" value="PAP2/HPO_sf"/>
</dbReference>
<keyword evidence="1" id="KW-0812">Transmembrane</keyword>
<evidence type="ECO:0000256" key="1">
    <source>
        <dbReference type="SAM" id="Phobius"/>
    </source>
</evidence>
<reference evidence="3 4" key="1">
    <citation type="journal article" date="2019" name="Int. J. Syst. Evol. Microbiol.">
        <title>The Global Catalogue of Microorganisms (GCM) 10K type strain sequencing project: providing services to taxonomists for standard genome sequencing and annotation.</title>
        <authorList>
            <consortium name="The Broad Institute Genomics Platform"/>
            <consortium name="The Broad Institute Genome Sequencing Center for Infectious Disease"/>
            <person name="Wu L."/>
            <person name="Ma J."/>
        </authorList>
    </citation>
    <scope>NUCLEOTIDE SEQUENCE [LARGE SCALE GENOMIC DNA]</scope>
    <source>
        <strain evidence="3 4">JCM 14306</strain>
    </source>
</reference>
<sequence>MSVAATRMGAPTPAVSLPDHLTGPVVVTVWVGALFALAAVGLAVLAAFLRRGEQSSGRLAPATNQSAQTMTPASMCGWAPIVASGIIFAVVTVDLAADGPLRHWDRAVIAATGPVMSPPDVLWQTLADGGSPPTLAAVLIAAIGIHLVGRRGTRPAVLAAGWVVVVAATIWSAKTVIGRTPPWSRVDLLHSGGMSYPSGHSTSAAALLLIAATLATSPGSRADRIVSWSAPVLAAVVAIATVRLQYHWPSDAIAGWALGLTLGLVARRSIRRTTRSV</sequence>
<feature type="transmembrane region" description="Helical" evidence="1">
    <location>
        <begin position="228"/>
        <end position="246"/>
    </location>
</feature>
<comment type="caution">
    <text evidence="3">The sequence shown here is derived from an EMBL/GenBank/DDBJ whole genome shotgun (WGS) entry which is preliminary data.</text>
</comment>
<feature type="transmembrane region" description="Helical" evidence="1">
    <location>
        <begin position="197"/>
        <end position="216"/>
    </location>
</feature>
<organism evidence="3 4">
    <name type="scientific">Kribbella alba</name>
    <dbReference type="NCBI Taxonomy" id="190197"/>
    <lineage>
        <taxon>Bacteria</taxon>
        <taxon>Bacillati</taxon>
        <taxon>Actinomycetota</taxon>
        <taxon>Actinomycetes</taxon>
        <taxon>Propionibacteriales</taxon>
        <taxon>Kribbellaceae</taxon>
        <taxon>Kribbella</taxon>
    </lineage>
</organism>
<feature type="transmembrane region" description="Helical" evidence="1">
    <location>
        <begin position="130"/>
        <end position="149"/>
    </location>
</feature>
<feature type="transmembrane region" description="Helical" evidence="1">
    <location>
        <begin position="27"/>
        <end position="49"/>
    </location>
</feature>
<accession>A0ABN2F1D4</accession>
<dbReference type="EMBL" id="BAAANE010000003">
    <property type="protein sequence ID" value="GAA1625191.1"/>
    <property type="molecule type" value="Genomic_DNA"/>
</dbReference>
<feature type="transmembrane region" description="Helical" evidence="1">
    <location>
        <begin position="252"/>
        <end position="270"/>
    </location>
</feature>
<feature type="transmembrane region" description="Helical" evidence="1">
    <location>
        <begin position="156"/>
        <end position="177"/>
    </location>
</feature>
<evidence type="ECO:0000313" key="4">
    <source>
        <dbReference type="Proteomes" id="UP001501319"/>
    </source>
</evidence>
<gene>
    <name evidence="3" type="ORF">GCM10009744_11180</name>
</gene>
<dbReference type="RefSeq" id="WP_344109488.1">
    <property type="nucleotide sequence ID" value="NZ_BAAANE010000003.1"/>
</dbReference>
<evidence type="ECO:0000313" key="3">
    <source>
        <dbReference type="EMBL" id="GAA1625191.1"/>
    </source>
</evidence>
<dbReference type="InterPro" id="IPR000326">
    <property type="entry name" value="PAP2/HPO"/>
</dbReference>
<keyword evidence="1" id="KW-0472">Membrane</keyword>
<dbReference type="Gene3D" id="1.20.144.10">
    <property type="entry name" value="Phosphatidic acid phosphatase type 2/haloperoxidase"/>
    <property type="match status" value="1"/>
</dbReference>
<name>A0ABN2F1D4_9ACTN</name>
<keyword evidence="4" id="KW-1185">Reference proteome</keyword>
<dbReference type="SUPFAM" id="SSF48317">
    <property type="entry name" value="Acid phosphatase/Vanadium-dependent haloperoxidase"/>
    <property type="match status" value="1"/>
</dbReference>
<keyword evidence="1" id="KW-1133">Transmembrane helix</keyword>
<protein>
    <recommendedName>
        <fullName evidence="2">Phosphatidic acid phosphatase type 2/haloperoxidase domain-containing protein</fullName>
    </recommendedName>
</protein>
<proteinExistence type="predicted"/>